<feature type="region of interest" description="Disordered" evidence="1">
    <location>
        <begin position="67"/>
        <end position="93"/>
    </location>
</feature>
<organism evidence="2 3">
    <name type="scientific">Biomphalaria pfeifferi</name>
    <name type="common">Bloodfluke planorb</name>
    <name type="synonym">Freshwater snail</name>
    <dbReference type="NCBI Taxonomy" id="112525"/>
    <lineage>
        <taxon>Eukaryota</taxon>
        <taxon>Metazoa</taxon>
        <taxon>Spiralia</taxon>
        <taxon>Lophotrochozoa</taxon>
        <taxon>Mollusca</taxon>
        <taxon>Gastropoda</taxon>
        <taxon>Heterobranchia</taxon>
        <taxon>Euthyneura</taxon>
        <taxon>Panpulmonata</taxon>
        <taxon>Hygrophila</taxon>
        <taxon>Lymnaeoidea</taxon>
        <taxon>Planorbidae</taxon>
        <taxon>Biomphalaria</taxon>
    </lineage>
</organism>
<dbReference type="AlphaFoldDB" id="A0AAD8C063"/>
<protein>
    <submittedName>
        <fullName evidence="2">Uncharacterized protein</fullName>
    </submittedName>
</protein>
<evidence type="ECO:0000256" key="1">
    <source>
        <dbReference type="SAM" id="MobiDB-lite"/>
    </source>
</evidence>
<accession>A0AAD8C063</accession>
<feature type="compositionally biased region" description="Polar residues" evidence="1">
    <location>
        <begin position="75"/>
        <end position="93"/>
    </location>
</feature>
<evidence type="ECO:0000313" key="2">
    <source>
        <dbReference type="EMBL" id="KAK0064061.1"/>
    </source>
</evidence>
<keyword evidence="3" id="KW-1185">Reference proteome</keyword>
<gene>
    <name evidence="2" type="ORF">Bpfe_006746</name>
</gene>
<name>A0AAD8C063_BIOPF</name>
<dbReference type="EMBL" id="JASAOG010000019">
    <property type="protein sequence ID" value="KAK0064061.1"/>
    <property type="molecule type" value="Genomic_DNA"/>
</dbReference>
<evidence type="ECO:0000313" key="3">
    <source>
        <dbReference type="Proteomes" id="UP001233172"/>
    </source>
</evidence>
<dbReference type="Proteomes" id="UP001233172">
    <property type="component" value="Unassembled WGS sequence"/>
</dbReference>
<reference evidence="2" key="1">
    <citation type="journal article" date="2023" name="PLoS Negl. Trop. Dis.">
        <title>A genome sequence for Biomphalaria pfeifferi, the major vector snail for the human-infecting parasite Schistosoma mansoni.</title>
        <authorList>
            <person name="Bu L."/>
            <person name="Lu L."/>
            <person name="Laidemitt M.R."/>
            <person name="Zhang S.M."/>
            <person name="Mutuku M."/>
            <person name="Mkoji G."/>
            <person name="Steinauer M."/>
            <person name="Loker E.S."/>
        </authorList>
    </citation>
    <scope>NUCLEOTIDE SEQUENCE</scope>
    <source>
        <strain evidence="2">KasaAsao</strain>
    </source>
</reference>
<reference evidence="2" key="2">
    <citation type="submission" date="2023-04" db="EMBL/GenBank/DDBJ databases">
        <authorList>
            <person name="Bu L."/>
            <person name="Lu L."/>
            <person name="Laidemitt M.R."/>
            <person name="Zhang S.M."/>
            <person name="Mutuku M."/>
            <person name="Mkoji G."/>
            <person name="Steinauer M."/>
            <person name="Loker E.S."/>
        </authorList>
    </citation>
    <scope>NUCLEOTIDE SEQUENCE</scope>
    <source>
        <strain evidence="2">KasaAsao</strain>
        <tissue evidence="2">Whole Snail</tissue>
    </source>
</reference>
<comment type="caution">
    <text evidence="2">The sequence shown here is derived from an EMBL/GenBank/DDBJ whole genome shotgun (WGS) entry which is preliminary data.</text>
</comment>
<proteinExistence type="predicted"/>
<sequence length="93" mass="10793">MDYRTYGNTTLGHIFFHFLYNTRNRPQNPQFAQRKRTLVCKRVHGSFQFPVSPQSCWMVEVADGESKQEIKNRQQKPGSQSSRNCLAITSQAL</sequence>